<dbReference type="InParanoid" id="A0A0D2X239"/>
<gene>
    <name evidence="19" type="ORF">CAOG_002953</name>
</gene>
<name>A0A0D2X239_CAPO3</name>
<feature type="binding site" evidence="18">
    <location>
        <position position="147"/>
    </location>
    <ligand>
        <name>Mg(2+)</name>
        <dbReference type="ChEBI" id="CHEBI:18420"/>
        <label>1</label>
        <note>catalytic</note>
    </ligand>
</feature>
<keyword evidence="5 18" id="KW-0479">Metal-binding</keyword>
<dbReference type="EC" id="3.1.3.7" evidence="3"/>
<evidence type="ECO:0000256" key="9">
    <source>
        <dbReference type="ARBA" id="ARBA00041815"/>
    </source>
</evidence>
<reference evidence="20" key="1">
    <citation type="submission" date="2011-02" db="EMBL/GenBank/DDBJ databases">
        <title>The Genome Sequence of Capsaspora owczarzaki ATCC 30864.</title>
        <authorList>
            <person name="Russ C."/>
            <person name="Cuomo C."/>
            <person name="Burger G."/>
            <person name="Gray M.W."/>
            <person name="Holland P.W.H."/>
            <person name="King N."/>
            <person name="Lang F.B.F."/>
            <person name="Roger A.J."/>
            <person name="Ruiz-Trillo I."/>
            <person name="Young S.K."/>
            <person name="Zeng Q."/>
            <person name="Gargeya S."/>
            <person name="Alvarado L."/>
            <person name="Berlin A."/>
            <person name="Chapman S.B."/>
            <person name="Chen Z."/>
            <person name="Freedman E."/>
            <person name="Gellesch M."/>
            <person name="Goldberg J."/>
            <person name="Griggs A."/>
            <person name="Gujja S."/>
            <person name="Heilman E."/>
            <person name="Heiman D."/>
            <person name="Howarth C."/>
            <person name="Mehta T."/>
            <person name="Neiman D."/>
            <person name="Pearson M."/>
            <person name="Roberts A."/>
            <person name="Saif S."/>
            <person name="Shea T."/>
            <person name="Shenoy N."/>
            <person name="Sisk P."/>
            <person name="Stolte C."/>
            <person name="Sykes S."/>
            <person name="White J."/>
            <person name="Yandava C."/>
            <person name="Haas B."/>
            <person name="Nusbaum C."/>
            <person name="Birren B."/>
        </authorList>
    </citation>
    <scope>NUCLEOTIDE SEQUENCE</scope>
    <source>
        <strain evidence="20">ATCC 30864</strain>
    </source>
</reference>
<evidence type="ECO:0000256" key="5">
    <source>
        <dbReference type="ARBA" id="ARBA00022723"/>
    </source>
</evidence>
<dbReference type="SUPFAM" id="SSF56655">
    <property type="entry name" value="Carbohydrate phosphatase"/>
    <property type="match status" value="1"/>
</dbReference>
<feature type="binding site" evidence="18">
    <location>
        <position position="93"/>
    </location>
    <ligand>
        <name>Mg(2+)</name>
        <dbReference type="ChEBI" id="CHEBI:18420"/>
        <label>2</label>
    </ligand>
</feature>
<dbReference type="InterPro" id="IPR020583">
    <property type="entry name" value="Inositol_monoP_metal-BS"/>
</dbReference>
<evidence type="ECO:0000256" key="4">
    <source>
        <dbReference type="ARBA" id="ARBA00022671"/>
    </source>
</evidence>
<dbReference type="FunFam" id="3.30.540.10:FF:000012">
    <property type="entry name" value="Blast:Putative inositol monophosphatase 3"/>
    <property type="match status" value="1"/>
</dbReference>
<dbReference type="OrthoDB" id="411145at2759"/>
<dbReference type="RefSeq" id="XP_004363792.2">
    <property type="nucleotide sequence ID" value="XM_004363735.2"/>
</dbReference>
<comment type="catalytic activity">
    <reaction evidence="10">
        <text>1D-myo-inositol 1,3,4-trisphosphate + H2O = 1D-myo-inositol 3,4-bisphosphate + phosphate</text>
        <dbReference type="Rhea" id="RHEA:70319"/>
        <dbReference type="ChEBI" id="CHEBI:15377"/>
        <dbReference type="ChEBI" id="CHEBI:43474"/>
        <dbReference type="ChEBI" id="CHEBI:58414"/>
        <dbReference type="ChEBI" id="CHEBI:83241"/>
    </reaction>
    <physiologicalReaction direction="left-to-right" evidence="10">
        <dbReference type="Rhea" id="RHEA:70320"/>
    </physiologicalReaction>
</comment>
<evidence type="ECO:0000256" key="12">
    <source>
        <dbReference type="ARBA" id="ARBA00044478"/>
    </source>
</evidence>
<dbReference type="InterPro" id="IPR020550">
    <property type="entry name" value="Inositol_monophosphatase_CS"/>
</dbReference>
<comment type="catalytic activity">
    <reaction evidence="14">
        <text>3'-phosphoadenylyl sulfate + H2O = adenosine 5'-phosphosulfate + phosphate</text>
        <dbReference type="Rhea" id="RHEA:77639"/>
        <dbReference type="ChEBI" id="CHEBI:15377"/>
        <dbReference type="ChEBI" id="CHEBI:43474"/>
        <dbReference type="ChEBI" id="CHEBI:58243"/>
        <dbReference type="ChEBI" id="CHEBI:58339"/>
        <dbReference type="EC" id="3.1.3.7"/>
    </reaction>
    <physiologicalReaction direction="left-to-right" evidence="14">
        <dbReference type="Rhea" id="RHEA:77640"/>
    </physiologicalReaction>
</comment>
<evidence type="ECO:0000256" key="16">
    <source>
        <dbReference type="ARBA" id="ARBA00044544"/>
    </source>
</evidence>
<evidence type="ECO:0000256" key="6">
    <source>
        <dbReference type="ARBA" id="ARBA00022801"/>
    </source>
</evidence>
<dbReference type="Gene3D" id="3.40.190.80">
    <property type="match status" value="1"/>
</dbReference>
<feature type="binding site" evidence="18">
    <location>
        <position position="274"/>
    </location>
    <ligand>
        <name>Mg(2+)</name>
        <dbReference type="ChEBI" id="CHEBI:18420"/>
        <label>1</label>
        <note>catalytic</note>
    </ligand>
</feature>
<keyword evidence="7 18" id="KW-0460">Magnesium</keyword>
<protein>
    <recommendedName>
        <fullName evidence="8">3'(2'),5'-bisphosphate nucleotidase 1</fullName>
        <ecNumber evidence="15">3.1.3.57</ecNumber>
        <ecNumber evidence="3">3.1.3.7</ecNumber>
    </recommendedName>
    <alternativeName>
        <fullName evidence="16">3'-phosphoadenosine 5'-phosphate phosphatase</fullName>
    </alternativeName>
    <alternativeName>
        <fullName evidence="9">Bisphosphate 3'-nucleotidase 1</fullName>
    </alternativeName>
    <alternativeName>
        <fullName evidence="17">Inositol-polyphosphate 1-phosphatase</fullName>
    </alternativeName>
</protein>
<comment type="catalytic activity">
    <reaction evidence="11">
        <text>adenosine 2',5'-bisphosphate + H2O = AMP + phosphate</text>
        <dbReference type="Rhea" id="RHEA:77643"/>
        <dbReference type="ChEBI" id="CHEBI:15377"/>
        <dbReference type="ChEBI" id="CHEBI:43474"/>
        <dbReference type="ChEBI" id="CHEBI:194156"/>
        <dbReference type="ChEBI" id="CHEBI:456215"/>
        <dbReference type="EC" id="3.1.3.7"/>
    </reaction>
    <physiologicalReaction direction="left-to-right" evidence="11">
        <dbReference type="Rhea" id="RHEA:77644"/>
    </physiologicalReaction>
</comment>
<comment type="similarity">
    <text evidence="2">Belongs to the inositol monophosphatase superfamily.</text>
</comment>
<dbReference type="GO" id="GO:0046854">
    <property type="term" value="P:phosphatidylinositol phosphate biosynthetic process"/>
    <property type="evidence" value="ECO:0007669"/>
    <property type="project" value="InterPro"/>
</dbReference>
<dbReference type="STRING" id="595528.A0A0D2X239"/>
<evidence type="ECO:0000256" key="1">
    <source>
        <dbReference type="ARBA" id="ARBA00001946"/>
    </source>
</evidence>
<feature type="binding site" evidence="18">
    <location>
        <position position="148"/>
    </location>
    <ligand>
        <name>Mg(2+)</name>
        <dbReference type="ChEBI" id="CHEBI:18420"/>
        <label>1</label>
        <note>catalytic</note>
    </ligand>
</feature>
<dbReference type="PROSITE" id="PS00629">
    <property type="entry name" value="IMP_1"/>
    <property type="match status" value="1"/>
</dbReference>
<evidence type="ECO:0000256" key="13">
    <source>
        <dbReference type="ARBA" id="ARBA00044479"/>
    </source>
</evidence>
<dbReference type="Gene3D" id="3.30.540.10">
    <property type="entry name" value="Fructose-1,6-Bisphosphatase, subunit A, domain 1"/>
    <property type="match status" value="1"/>
</dbReference>
<comment type="catalytic activity">
    <reaction evidence="13">
        <text>adenosine 3',5'-bisphosphate + H2O = AMP + phosphate</text>
        <dbReference type="Rhea" id="RHEA:10040"/>
        <dbReference type="ChEBI" id="CHEBI:15377"/>
        <dbReference type="ChEBI" id="CHEBI:43474"/>
        <dbReference type="ChEBI" id="CHEBI:58343"/>
        <dbReference type="ChEBI" id="CHEBI:456215"/>
        <dbReference type="EC" id="3.1.3.7"/>
    </reaction>
    <physiologicalReaction direction="left-to-right" evidence="13">
        <dbReference type="Rhea" id="RHEA:10041"/>
    </physiologicalReaction>
</comment>
<dbReference type="PROSITE" id="PS00630">
    <property type="entry name" value="IMP_2"/>
    <property type="match status" value="1"/>
</dbReference>
<evidence type="ECO:0000256" key="17">
    <source>
        <dbReference type="ARBA" id="ARBA00044554"/>
    </source>
</evidence>
<dbReference type="PANTHER" id="PTHR43028">
    <property type="entry name" value="3'(2'),5'-BISPHOSPHATE NUCLEOTIDASE 1"/>
    <property type="match status" value="1"/>
</dbReference>
<evidence type="ECO:0000256" key="10">
    <source>
        <dbReference type="ARBA" id="ARBA00044465"/>
    </source>
</evidence>
<evidence type="ECO:0000256" key="11">
    <source>
        <dbReference type="ARBA" id="ARBA00044466"/>
    </source>
</evidence>
<sequence>MALAARPVVLELLAASINVARRAGGIIRDVLSSGELRTVDKVRRRLPSLPTVTAVTAVTTTTAAAAGKADRRAQHCIIESLRRRWPALAIIGEEGAIGGSEHDVVAEVLDAADQGVIDAILTERSGGCPSTLQKATLDQISVWVDPLDGTKEFTEGFPENVTVLIGIAINGTPEAGVIHQPFFKAANSVTGRTIWAAHGLGVHGTEVKWRNVARDGRIVATTRSHPSPAIERALAAAQPASIVRIGGAGNKIVHILDGDFDAYLFPSPGTSKWDTCAGEAILRAAGGHLTDQSGASYDYSAKAELANARGVVASLSDHAFYLSCTKPPAQL</sequence>
<evidence type="ECO:0000256" key="3">
    <source>
        <dbReference type="ARBA" id="ARBA00012633"/>
    </source>
</evidence>
<keyword evidence="4" id="KW-0452">Lithium</keyword>
<evidence type="ECO:0000313" key="20">
    <source>
        <dbReference type="Proteomes" id="UP000008743"/>
    </source>
</evidence>
<dbReference type="GO" id="GO:0008441">
    <property type="term" value="F:3'(2'),5'-bisphosphate nucleotidase activity"/>
    <property type="evidence" value="ECO:0007669"/>
    <property type="project" value="UniProtKB-EC"/>
</dbReference>
<dbReference type="PANTHER" id="PTHR43028:SF5">
    <property type="entry name" value="3'(2'),5'-BISPHOSPHATE NUCLEOTIDASE 1"/>
    <property type="match status" value="1"/>
</dbReference>
<dbReference type="PhylomeDB" id="A0A0D2X239"/>
<dbReference type="GO" id="GO:0005737">
    <property type="term" value="C:cytoplasm"/>
    <property type="evidence" value="ECO:0007669"/>
    <property type="project" value="UniProtKB-ARBA"/>
</dbReference>
<comment type="cofactor">
    <cofactor evidence="1 18">
        <name>Mg(2+)</name>
        <dbReference type="ChEBI" id="CHEBI:18420"/>
    </cofactor>
</comment>
<proteinExistence type="inferred from homology"/>
<evidence type="ECO:0000256" key="2">
    <source>
        <dbReference type="ARBA" id="ARBA00009759"/>
    </source>
</evidence>
<dbReference type="Proteomes" id="UP000008743">
    <property type="component" value="Unassembled WGS sequence"/>
</dbReference>
<keyword evidence="6" id="KW-0378">Hydrolase</keyword>
<dbReference type="AlphaFoldDB" id="A0A0D2X239"/>
<dbReference type="PRINTS" id="PR00377">
    <property type="entry name" value="IMPHPHTASES"/>
</dbReference>
<dbReference type="EC" id="3.1.3.57" evidence="15"/>
<evidence type="ECO:0000256" key="15">
    <source>
        <dbReference type="ARBA" id="ARBA00044519"/>
    </source>
</evidence>
<feature type="binding site" evidence="18">
    <location>
        <position position="145"/>
    </location>
    <ligand>
        <name>Mg(2+)</name>
        <dbReference type="ChEBI" id="CHEBI:18420"/>
        <label>1</label>
        <note>catalytic</note>
    </ligand>
</feature>
<accession>A0A0D2X239</accession>
<dbReference type="Pfam" id="PF00459">
    <property type="entry name" value="Inositol_P"/>
    <property type="match status" value="1"/>
</dbReference>
<dbReference type="GO" id="GO:0004441">
    <property type="term" value="F:inositol-1,4-bisphosphate 1-phosphatase activity"/>
    <property type="evidence" value="ECO:0007669"/>
    <property type="project" value="UniProtKB-EC"/>
</dbReference>
<evidence type="ECO:0000256" key="14">
    <source>
        <dbReference type="ARBA" id="ARBA00044484"/>
    </source>
</evidence>
<keyword evidence="20" id="KW-1185">Reference proteome</keyword>
<evidence type="ECO:0000256" key="18">
    <source>
        <dbReference type="PIRSR" id="PIRSR600760-2"/>
    </source>
</evidence>
<dbReference type="EMBL" id="KE346363">
    <property type="protein sequence ID" value="KJE91889.1"/>
    <property type="molecule type" value="Genomic_DNA"/>
</dbReference>
<dbReference type="InterPro" id="IPR050725">
    <property type="entry name" value="CysQ/Inositol_MonoPase"/>
</dbReference>
<dbReference type="InterPro" id="IPR000760">
    <property type="entry name" value="Inositol_monophosphatase-like"/>
</dbReference>
<organism evidence="19 20">
    <name type="scientific">Capsaspora owczarzaki (strain ATCC 30864)</name>
    <dbReference type="NCBI Taxonomy" id="595528"/>
    <lineage>
        <taxon>Eukaryota</taxon>
        <taxon>Filasterea</taxon>
        <taxon>Capsaspora</taxon>
    </lineage>
</organism>
<comment type="catalytic activity">
    <reaction evidence="12">
        <text>1D-myo-inositol 1,4-bisphosphate + H2O = 1D-myo-inositol 4-phosphate + phosphate</text>
        <dbReference type="Rhea" id="RHEA:15553"/>
        <dbReference type="ChEBI" id="CHEBI:15377"/>
        <dbReference type="ChEBI" id="CHEBI:43474"/>
        <dbReference type="ChEBI" id="CHEBI:58282"/>
        <dbReference type="ChEBI" id="CHEBI:58469"/>
        <dbReference type="EC" id="3.1.3.57"/>
    </reaction>
    <physiologicalReaction direction="left-to-right" evidence="12">
        <dbReference type="Rhea" id="RHEA:15554"/>
    </physiologicalReaction>
</comment>
<evidence type="ECO:0000256" key="7">
    <source>
        <dbReference type="ARBA" id="ARBA00022842"/>
    </source>
</evidence>
<evidence type="ECO:0000313" key="19">
    <source>
        <dbReference type="EMBL" id="KJE91889.1"/>
    </source>
</evidence>
<dbReference type="FunFam" id="3.40.190.80:FF:000006">
    <property type="entry name" value="Bisphosphate nucleotidase 1"/>
    <property type="match status" value="1"/>
</dbReference>
<dbReference type="GO" id="GO:0046872">
    <property type="term" value="F:metal ion binding"/>
    <property type="evidence" value="ECO:0007669"/>
    <property type="project" value="UniProtKB-KW"/>
</dbReference>
<evidence type="ECO:0000256" key="8">
    <source>
        <dbReference type="ARBA" id="ARBA00040342"/>
    </source>
</evidence>